<feature type="compositionally biased region" description="Polar residues" evidence="1">
    <location>
        <begin position="13"/>
        <end position="25"/>
    </location>
</feature>
<dbReference type="GeneID" id="38774956"/>
<dbReference type="RefSeq" id="XP_027608952.1">
    <property type="nucleotide sequence ID" value="XM_027753151.1"/>
</dbReference>
<feature type="region of interest" description="Disordered" evidence="1">
    <location>
        <begin position="1"/>
        <end position="29"/>
    </location>
</feature>
<keyword evidence="3" id="KW-1185">Reference proteome</keyword>
<dbReference type="InParanoid" id="A0A401G7B5"/>
<evidence type="ECO:0000313" key="2">
    <source>
        <dbReference type="EMBL" id="GBE78039.1"/>
    </source>
</evidence>
<accession>A0A401G7B5</accession>
<dbReference type="Proteomes" id="UP000287166">
    <property type="component" value="Unassembled WGS sequence"/>
</dbReference>
<evidence type="ECO:0000256" key="1">
    <source>
        <dbReference type="SAM" id="MobiDB-lite"/>
    </source>
</evidence>
<protein>
    <submittedName>
        <fullName evidence="2">Uncharacterized protein</fullName>
    </submittedName>
</protein>
<evidence type="ECO:0000313" key="3">
    <source>
        <dbReference type="Proteomes" id="UP000287166"/>
    </source>
</evidence>
<organism evidence="2 3">
    <name type="scientific">Sparassis crispa</name>
    <dbReference type="NCBI Taxonomy" id="139825"/>
    <lineage>
        <taxon>Eukaryota</taxon>
        <taxon>Fungi</taxon>
        <taxon>Dikarya</taxon>
        <taxon>Basidiomycota</taxon>
        <taxon>Agaricomycotina</taxon>
        <taxon>Agaricomycetes</taxon>
        <taxon>Polyporales</taxon>
        <taxon>Sparassidaceae</taxon>
        <taxon>Sparassis</taxon>
    </lineage>
</organism>
<reference evidence="2 3" key="1">
    <citation type="journal article" date="2018" name="Sci. Rep.">
        <title>Genome sequence of the cauliflower mushroom Sparassis crispa (Hanabiratake) and its association with beneficial usage.</title>
        <authorList>
            <person name="Kiyama R."/>
            <person name="Furutani Y."/>
            <person name="Kawaguchi K."/>
            <person name="Nakanishi T."/>
        </authorList>
    </citation>
    <scope>NUCLEOTIDE SEQUENCE [LARGE SCALE GENOMIC DNA]</scope>
</reference>
<sequence length="190" mass="20483">MSQAEISQPLGHVNTSPAHELSSSEICEPEDTTTLRACTPDTQDVMDHITAYIGYTTPAASPARTAFTTVPSSSPYSILTSPSGLWKQREVSASPPLGSPCARGVTPPIEAPLPMLFTPSTHIPVLPRLFPSPSGTSASRGVYKVAARARYPDLDSPSSRYWNYITFSQEVSYRDFTFDIDGSEAAKIAE</sequence>
<dbReference type="AlphaFoldDB" id="A0A401G7B5"/>
<proteinExistence type="predicted"/>
<comment type="caution">
    <text evidence="2">The sequence shown here is derived from an EMBL/GenBank/DDBJ whole genome shotgun (WGS) entry which is preliminary data.</text>
</comment>
<dbReference type="EMBL" id="BFAD01000001">
    <property type="protein sequence ID" value="GBE78039.1"/>
    <property type="molecule type" value="Genomic_DNA"/>
</dbReference>
<name>A0A401G7B5_9APHY</name>
<gene>
    <name evidence="2" type="ORF">SCP_0109210</name>
</gene>